<keyword evidence="1" id="KW-0614">Plasmid</keyword>
<evidence type="ECO:0000313" key="1">
    <source>
        <dbReference type="EMBL" id="AUB44818.1"/>
    </source>
</evidence>
<accession>A0A2K8TAU1</accession>
<sequence length="42" mass="4927">MFIFFKTMKLFIYKLFAGFTLRYIDFLTPTYLSPTFFGGANG</sequence>
<geneLocation type="plasmid" evidence="2">
    <name>pnfsy08</name>
</geneLocation>
<organism evidence="1 2">
    <name type="scientific">Nostoc flagelliforme CCNUN1</name>
    <dbReference type="NCBI Taxonomy" id="2038116"/>
    <lineage>
        <taxon>Bacteria</taxon>
        <taxon>Bacillati</taxon>
        <taxon>Cyanobacteriota</taxon>
        <taxon>Cyanophyceae</taxon>
        <taxon>Nostocales</taxon>
        <taxon>Nostocaceae</taxon>
        <taxon>Nostoc</taxon>
    </lineage>
</organism>
<dbReference type="KEGG" id="nfl:COO91_11065"/>
<keyword evidence="2" id="KW-1185">Reference proteome</keyword>
<proteinExistence type="predicted"/>
<dbReference type="Proteomes" id="UP000232003">
    <property type="component" value="Plasmid pNFSY08"/>
</dbReference>
<dbReference type="EMBL" id="CP024793">
    <property type="protein sequence ID" value="AUB44818.1"/>
    <property type="molecule type" value="Genomic_DNA"/>
</dbReference>
<name>A0A2K8TAU1_9NOSO</name>
<reference evidence="1 2" key="1">
    <citation type="submission" date="2017-11" db="EMBL/GenBank/DDBJ databases">
        <title>Complete genome of a free-living desiccation-tolerant cyanobacterium and its photosynthetic adaptation to extreme terrestrial habitat.</title>
        <authorList>
            <person name="Shang J."/>
        </authorList>
    </citation>
    <scope>NUCLEOTIDE SEQUENCE [LARGE SCALE GENOMIC DNA]</scope>
    <source>
        <strain evidence="1 2">CCNUN1</strain>
        <plasmid evidence="2">pnfsy08</plasmid>
    </source>
</reference>
<dbReference type="AlphaFoldDB" id="A0A2K8TAU1"/>
<evidence type="ECO:0000313" key="2">
    <source>
        <dbReference type="Proteomes" id="UP000232003"/>
    </source>
</evidence>
<protein>
    <submittedName>
        <fullName evidence="1">Uncharacterized protein</fullName>
    </submittedName>
</protein>
<gene>
    <name evidence="1" type="ORF">COO91_11065</name>
</gene>